<dbReference type="InterPro" id="IPR036086">
    <property type="entry name" value="ParB/Sulfiredoxin_sf"/>
</dbReference>
<organism evidence="2 3">
    <name type="scientific">Thermodesulfatator indicus (strain DSM 15286 / JCM 11887 / CIR29812)</name>
    <dbReference type="NCBI Taxonomy" id="667014"/>
    <lineage>
        <taxon>Bacteria</taxon>
        <taxon>Pseudomonadati</taxon>
        <taxon>Thermodesulfobacteriota</taxon>
        <taxon>Thermodesulfobacteria</taxon>
        <taxon>Thermodesulfobacteriales</taxon>
        <taxon>Thermodesulfatatoraceae</taxon>
        <taxon>Thermodesulfatator</taxon>
    </lineage>
</organism>
<dbReference type="AlphaFoldDB" id="F8A8F0"/>
<keyword evidence="3" id="KW-1185">Reference proteome</keyword>
<evidence type="ECO:0000313" key="2">
    <source>
        <dbReference type="EMBL" id="AEH43954.1"/>
    </source>
</evidence>
<dbReference type="PANTHER" id="PTHR33375:SF1">
    <property type="entry name" value="CHROMOSOME-PARTITIONING PROTEIN PARB-RELATED"/>
    <property type="match status" value="1"/>
</dbReference>
<reference evidence="2 3" key="2">
    <citation type="journal article" date="2012" name="Stand. Genomic Sci.">
        <title>Complete genome sequence of the thermophilic sulfate-reducing ocean bacterium Thermodesulfatator indicus type strain (CIR29812(T)).</title>
        <authorList>
            <person name="Anderson I."/>
            <person name="Saunders E."/>
            <person name="Lapidus A."/>
            <person name="Nolan M."/>
            <person name="Lucas S."/>
            <person name="Tice H."/>
            <person name="Del Rio T.G."/>
            <person name="Cheng J.F."/>
            <person name="Han C."/>
            <person name="Tapia R."/>
            <person name="Goodwin L.A."/>
            <person name="Pitluck S."/>
            <person name="Liolios K."/>
            <person name="Mavromatis K."/>
            <person name="Pagani I."/>
            <person name="Ivanova N."/>
            <person name="Mikhailova N."/>
            <person name="Pati A."/>
            <person name="Chen A."/>
            <person name="Palaniappan K."/>
            <person name="Land M."/>
            <person name="Hauser L."/>
            <person name="Jeffries C.D."/>
            <person name="Chang Y.J."/>
            <person name="Brambilla E.M."/>
            <person name="Rohde M."/>
            <person name="Spring S."/>
            <person name="Goker M."/>
            <person name="Detter J.C."/>
            <person name="Woyke T."/>
            <person name="Bristow J."/>
            <person name="Eisen J.A."/>
            <person name="Markowitz V."/>
            <person name="Hugenholtz P."/>
            <person name="Kyrpides N.C."/>
            <person name="Klenk H.P."/>
        </authorList>
    </citation>
    <scope>NUCLEOTIDE SEQUENCE [LARGE SCALE GENOMIC DNA]</scope>
    <source>
        <strain evidence="3">DSM 15286 / JCM 11887 / CIR29812</strain>
    </source>
</reference>
<proteinExistence type="predicted"/>
<gene>
    <name evidence="2" type="ordered locus">Thein_0069</name>
</gene>
<dbReference type="SUPFAM" id="SSF110849">
    <property type="entry name" value="ParB/Sulfiredoxin"/>
    <property type="match status" value="1"/>
</dbReference>
<dbReference type="Gene3D" id="3.90.1530.30">
    <property type="match status" value="1"/>
</dbReference>
<dbReference type="Proteomes" id="UP000006793">
    <property type="component" value="Chromosome"/>
</dbReference>
<dbReference type="KEGG" id="tid:Thein_0069"/>
<reference evidence="3" key="1">
    <citation type="submission" date="2011-04" db="EMBL/GenBank/DDBJ databases">
        <title>The complete genome of Thermodesulfatator indicus DSM 15286.</title>
        <authorList>
            <person name="Lucas S."/>
            <person name="Copeland A."/>
            <person name="Lapidus A."/>
            <person name="Bruce D."/>
            <person name="Goodwin L."/>
            <person name="Pitluck S."/>
            <person name="Peters L."/>
            <person name="Kyrpides N."/>
            <person name="Mavromatis K."/>
            <person name="Pagani I."/>
            <person name="Ivanova N."/>
            <person name="Saunders L."/>
            <person name="Detter J.C."/>
            <person name="Tapia R."/>
            <person name="Han C."/>
            <person name="Land M."/>
            <person name="Hauser L."/>
            <person name="Markowitz V."/>
            <person name="Cheng J.-F."/>
            <person name="Hugenholtz P."/>
            <person name="Woyke T."/>
            <person name="Wu D."/>
            <person name="Spring S."/>
            <person name="Schroeder M."/>
            <person name="Brambilla E."/>
            <person name="Klenk H.-P."/>
            <person name="Eisen J.A."/>
        </authorList>
    </citation>
    <scope>NUCLEOTIDE SEQUENCE [LARGE SCALE GENOMIC DNA]</scope>
    <source>
        <strain evidence="3">DSM 15286 / JCM 11887 / CIR29812</strain>
    </source>
</reference>
<name>F8A8F0_THEID</name>
<feature type="domain" description="ParB-like N-terminal" evidence="1">
    <location>
        <begin position="6"/>
        <end position="96"/>
    </location>
</feature>
<dbReference type="GO" id="GO:0005694">
    <property type="term" value="C:chromosome"/>
    <property type="evidence" value="ECO:0007669"/>
    <property type="project" value="TreeGrafter"/>
</dbReference>
<evidence type="ECO:0000313" key="3">
    <source>
        <dbReference type="Proteomes" id="UP000006793"/>
    </source>
</evidence>
<sequence>MKIDLKSVSLQEVLFEDETFAISYPPRVVFLIESIKRIGIINPPILRPSPRGLQIVSGRGRLEAARELKIEKVTCNVLPYETGDTFCLDLVIEENLTSRGLNLVEKALVVRKYHTYLTDERIIKEVLPRLGFAPHYHHFEVLKAIASLGDMAWNFLIENRLNPKVAVKLAGLDKVNQKKFLEILSKLKLSSSRQRLFWEMLEDLSRKKAQSFKQIIEEISVTSLLNEERLSPHQKTEKLFKQLAKELMPVYSAREAKIKKISSRLHELGAKIKFTPFLEKDSMCLEINFKSAEEIEKKWPKIREIIGEEF</sequence>
<dbReference type="SMART" id="SM00470">
    <property type="entry name" value="ParB"/>
    <property type="match status" value="1"/>
</dbReference>
<dbReference type="PaxDb" id="667014-Thein_0069"/>
<accession>F8A8F0</accession>
<dbReference type="OrthoDB" id="9793293at2"/>
<dbReference type="InterPro" id="IPR050336">
    <property type="entry name" value="Chromosome_partition/occlusion"/>
</dbReference>
<evidence type="ECO:0000259" key="1">
    <source>
        <dbReference type="SMART" id="SM00470"/>
    </source>
</evidence>
<dbReference type="GO" id="GO:0007059">
    <property type="term" value="P:chromosome segregation"/>
    <property type="evidence" value="ECO:0007669"/>
    <property type="project" value="TreeGrafter"/>
</dbReference>
<dbReference type="eggNOG" id="COG1475">
    <property type="taxonomic scope" value="Bacteria"/>
</dbReference>
<dbReference type="STRING" id="667014.Thein_0069"/>
<dbReference type="InterPro" id="IPR003115">
    <property type="entry name" value="ParB_N"/>
</dbReference>
<dbReference type="EMBL" id="CP002683">
    <property type="protein sequence ID" value="AEH43954.1"/>
    <property type="molecule type" value="Genomic_DNA"/>
</dbReference>
<dbReference type="InParanoid" id="F8A8F0"/>
<dbReference type="PANTHER" id="PTHR33375">
    <property type="entry name" value="CHROMOSOME-PARTITIONING PROTEIN PARB-RELATED"/>
    <property type="match status" value="1"/>
</dbReference>
<protein>
    <submittedName>
        <fullName evidence="2">ParB domain protein nuclease</fullName>
    </submittedName>
</protein>
<dbReference type="HOGENOM" id="CLU_074043_0_0_0"/>
<dbReference type="RefSeq" id="WP_013906701.1">
    <property type="nucleotide sequence ID" value="NC_015681.1"/>
</dbReference>